<dbReference type="PANTHER" id="PTHR36452:SF1">
    <property type="entry name" value="DUF2461 DOMAIN-CONTAINING PROTEIN"/>
    <property type="match status" value="1"/>
</dbReference>
<sequence length="239" mass="26682">MPGRFTGFGADSYAFLRGLAESQSRDWFQRNRETYETHLRGPLGDLVEHVAAVYKKKKIPLIGTREKSLFRIYRNLRFSKDKTPYKTFVSAIWSRDGGRGSDGIIYVHIDPAGSFLAAGHYQSEPPVLAALRGAIRDNPAGFRKMIAALAKKDLVMKRDDVASRVPRGFEDVEADDLKDALKLKSFIVSRPVDEDEVRTPDFVDTVLTFTTDVMPLLKFGWTATADLTPTTPPDGPADD</sequence>
<name>A0A225D9M9_9BACT</name>
<dbReference type="PIRSF" id="PIRSF028451">
    <property type="entry name" value="UCP028451"/>
    <property type="match status" value="1"/>
</dbReference>
<keyword evidence="2" id="KW-1185">Reference proteome</keyword>
<evidence type="ECO:0008006" key="3">
    <source>
        <dbReference type="Google" id="ProtNLM"/>
    </source>
</evidence>
<reference evidence="2" key="1">
    <citation type="submission" date="2017-06" db="EMBL/GenBank/DDBJ databases">
        <title>Genome analysis of Fimbriiglobus ruber SP5, the first member of the order Planctomycetales with confirmed chitinolytic capability.</title>
        <authorList>
            <person name="Ravin N.V."/>
            <person name="Rakitin A.L."/>
            <person name="Ivanova A.A."/>
            <person name="Beletsky A.V."/>
            <person name="Kulichevskaya I.S."/>
            <person name="Mardanov A.V."/>
            <person name="Dedysh S.N."/>
        </authorList>
    </citation>
    <scope>NUCLEOTIDE SEQUENCE [LARGE SCALE GENOMIC DNA]</scope>
    <source>
        <strain evidence="2">SP5</strain>
    </source>
</reference>
<organism evidence="1 2">
    <name type="scientific">Fimbriiglobus ruber</name>
    <dbReference type="NCBI Taxonomy" id="1908690"/>
    <lineage>
        <taxon>Bacteria</taxon>
        <taxon>Pseudomonadati</taxon>
        <taxon>Planctomycetota</taxon>
        <taxon>Planctomycetia</taxon>
        <taxon>Gemmatales</taxon>
        <taxon>Gemmataceae</taxon>
        <taxon>Fimbriiglobus</taxon>
    </lineage>
</organism>
<dbReference type="Proteomes" id="UP000214646">
    <property type="component" value="Unassembled WGS sequence"/>
</dbReference>
<comment type="caution">
    <text evidence="1">The sequence shown here is derived from an EMBL/GenBank/DDBJ whole genome shotgun (WGS) entry which is preliminary data.</text>
</comment>
<dbReference type="NCBIfam" id="TIGR02453">
    <property type="entry name" value="TIGR02453 family protein"/>
    <property type="match status" value="1"/>
</dbReference>
<dbReference type="InterPro" id="IPR012808">
    <property type="entry name" value="CHP02453"/>
</dbReference>
<dbReference type="OrthoDB" id="9794241at2"/>
<dbReference type="InterPro" id="IPR015996">
    <property type="entry name" value="UCP028451"/>
</dbReference>
<evidence type="ECO:0000313" key="1">
    <source>
        <dbReference type="EMBL" id="OWK38271.1"/>
    </source>
</evidence>
<dbReference type="Pfam" id="PF09365">
    <property type="entry name" value="DUF2461"/>
    <property type="match status" value="1"/>
</dbReference>
<dbReference type="EMBL" id="NIDE01000014">
    <property type="protein sequence ID" value="OWK38271.1"/>
    <property type="molecule type" value="Genomic_DNA"/>
</dbReference>
<accession>A0A225D9M9</accession>
<dbReference type="RefSeq" id="WP_161967837.1">
    <property type="nucleotide sequence ID" value="NZ_NIDE01000014.1"/>
</dbReference>
<protein>
    <recommendedName>
        <fullName evidence="3">TIGR02453 family protein</fullName>
    </recommendedName>
</protein>
<dbReference type="AlphaFoldDB" id="A0A225D9M9"/>
<gene>
    <name evidence="1" type="ORF">FRUB_07391</name>
</gene>
<dbReference type="PANTHER" id="PTHR36452">
    <property type="entry name" value="CHROMOSOME 12, WHOLE GENOME SHOTGUN SEQUENCE"/>
    <property type="match status" value="1"/>
</dbReference>
<proteinExistence type="predicted"/>
<evidence type="ECO:0000313" key="2">
    <source>
        <dbReference type="Proteomes" id="UP000214646"/>
    </source>
</evidence>